<proteinExistence type="predicted"/>
<keyword evidence="2" id="KW-1185">Reference proteome</keyword>
<sequence length="96" mass="10884">MLYYFFPAFEKQAISTHKNLVLGFYIPCSQGQSRVSCFRYLFFRVFSSIALSIRLDHCFGLGSLRSWLVLGQTEMIALASLQGHLGIYSACRFGIS</sequence>
<gene>
    <name evidence="1" type="ORF">POPTR_017G016450v4</name>
</gene>
<dbReference type="Proteomes" id="UP000006729">
    <property type="component" value="Chromosome 17"/>
</dbReference>
<dbReference type="EMBL" id="CM009306">
    <property type="protein sequence ID" value="KAI9378974.1"/>
    <property type="molecule type" value="Genomic_DNA"/>
</dbReference>
<evidence type="ECO:0000313" key="2">
    <source>
        <dbReference type="Proteomes" id="UP000006729"/>
    </source>
</evidence>
<organism evidence="1 2">
    <name type="scientific">Populus trichocarpa</name>
    <name type="common">Western balsam poplar</name>
    <name type="synonym">Populus balsamifera subsp. trichocarpa</name>
    <dbReference type="NCBI Taxonomy" id="3694"/>
    <lineage>
        <taxon>Eukaryota</taxon>
        <taxon>Viridiplantae</taxon>
        <taxon>Streptophyta</taxon>
        <taxon>Embryophyta</taxon>
        <taxon>Tracheophyta</taxon>
        <taxon>Spermatophyta</taxon>
        <taxon>Magnoliopsida</taxon>
        <taxon>eudicotyledons</taxon>
        <taxon>Gunneridae</taxon>
        <taxon>Pentapetalae</taxon>
        <taxon>rosids</taxon>
        <taxon>fabids</taxon>
        <taxon>Malpighiales</taxon>
        <taxon>Salicaceae</taxon>
        <taxon>Saliceae</taxon>
        <taxon>Populus</taxon>
    </lineage>
</organism>
<name>A0ACC0RPW2_POPTR</name>
<reference evidence="1 2" key="1">
    <citation type="journal article" date="2006" name="Science">
        <title>The genome of black cottonwood, Populus trichocarpa (Torr. &amp; Gray).</title>
        <authorList>
            <person name="Tuskan G.A."/>
            <person name="Difazio S."/>
            <person name="Jansson S."/>
            <person name="Bohlmann J."/>
            <person name="Grigoriev I."/>
            <person name="Hellsten U."/>
            <person name="Putnam N."/>
            <person name="Ralph S."/>
            <person name="Rombauts S."/>
            <person name="Salamov A."/>
            <person name="Schein J."/>
            <person name="Sterck L."/>
            <person name="Aerts A."/>
            <person name="Bhalerao R.R."/>
            <person name="Bhalerao R.P."/>
            <person name="Blaudez D."/>
            <person name="Boerjan W."/>
            <person name="Brun A."/>
            <person name="Brunner A."/>
            <person name="Busov V."/>
            <person name="Campbell M."/>
            <person name="Carlson J."/>
            <person name="Chalot M."/>
            <person name="Chapman J."/>
            <person name="Chen G.L."/>
            <person name="Cooper D."/>
            <person name="Coutinho P.M."/>
            <person name="Couturier J."/>
            <person name="Covert S."/>
            <person name="Cronk Q."/>
            <person name="Cunningham R."/>
            <person name="Davis J."/>
            <person name="Degroeve S."/>
            <person name="Dejardin A."/>
            <person name="Depamphilis C."/>
            <person name="Detter J."/>
            <person name="Dirks B."/>
            <person name="Dubchak I."/>
            <person name="Duplessis S."/>
            <person name="Ehlting J."/>
            <person name="Ellis B."/>
            <person name="Gendler K."/>
            <person name="Goodstein D."/>
            <person name="Gribskov M."/>
            <person name="Grimwood J."/>
            <person name="Groover A."/>
            <person name="Gunter L."/>
            <person name="Hamberger B."/>
            <person name="Heinze B."/>
            <person name="Helariutta Y."/>
            <person name="Henrissat B."/>
            <person name="Holligan D."/>
            <person name="Holt R."/>
            <person name="Huang W."/>
            <person name="Islam-Faridi N."/>
            <person name="Jones S."/>
            <person name="Jones-Rhoades M."/>
            <person name="Jorgensen R."/>
            <person name="Joshi C."/>
            <person name="Kangasjarvi J."/>
            <person name="Karlsson J."/>
            <person name="Kelleher C."/>
            <person name="Kirkpatrick R."/>
            <person name="Kirst M."/>
            <person name="Kohler A."/>
            <person name="Kalluri U."/>
            <person name="Larimer F."/>
            <person name="Leebens-Mack J."/>
            <person name="Leple J.C."/>
            <person name="Locascio P."/>
            <person name="Lou Y."/>
            <person name="Lucas S."/>
            <person name="Martin F."/>
            <person name="Montanini B."/>
            <person name="Napoli C."/>
            <person name="Nelson D.R."/>
            <person name="Nelson C."/>
            <person name="Nieminen K."/>
            <person name="Nilsson O."/>
            <person name="Pereda V."/>
            <person name="Peter G."/>
            <person name="Philippe R."/>
            <person name="Pilate G."/>
            <person name="Poliakov A."/>
            <person name="Razumovskaya J."/>
            <person name="Richardson P."/>
            <person name="Rinaldi C."/>
            <person name="Ritland K."/>
            <person name="Rouze P."/>
            <person name="Ryaboy D."/>
            <person name="Schmutz J."/>
            <person name="Schrader J."/>
            <person name="Segerman B."/>
            <person name="Shin H."/>
            <person name="Siddiqui A."/>
            <person name="Sterky F."/>
            <person name="Terry A."/>
            <person name="Tsai C.J."/>
            <person name="Uberbacher E."/>
            <person name="Unneberg P."/>
            <person name="Vahala J."/>
            <person name="Wall K."/>
            <person name="Wessler S."/>
            <person name="Yang G."/>
            <person name="Yin T."/>
            <person name="Douglas C."/>
            <person name="Marra M."/>
            <person name="Sandberg G."/>
            <person name="Van de Peer Y."/>
            <person name="Rokhsar D."/>
        </authorList>
    </citation>
    <scope>NUCLEOTIDE SEQUENCE [LARGE SCALE GENOMIC DNA]</scope>
    <source>
        <strain evidence="2">cv. Nisqually</strain>
    </source>
</reference>
<accession>A0ACC0RPW2</accession>
<evidence type="ECO:0000313" key="1">
    <source>
        <dbReference type="EMBL" id="KAI9378974.1"/>
    </source>
</evidence>
<protein>
    <submittedName>
        <fullName evidence="1">Uncharacterized protein</fullName>
    </submittedName>
</protein>
<comment type="caution">
    <text evidence="1">The sequence shown here is derived from an EMBL/GenBank/DDBJ whole genome shotgun (WGS) entry which is preliminary data.</text>
</comment>